<keyword evidence="2" id="KW-0472">Membrane</keyword>
<comment type="similarity">
    <text evidence="1">Belongs to the YggT family.</text>
</comment>
<evidence type="ECO:0000313" key="4">
    <source>
        <dbReference type="Proteomes" id="UP001595776"/>
    </source>
</evidence>
<evidence type="ECO:0000256" key="2">
    <source>
        <dbReference type="SAM" id="Phobius"/>
    </source>
</evidence>
<organism evidence="3 4">
    <name type="scientific">Kordiimonas lipolytica</name>
    <dbReference type="NCBI Taxonomy" id="1662421"/>
    <lineage>
        <taxon>Bacteria</taxon>
        <taxon>Pseudomonadati</taxon>
        <taxon>Pseudomonadota</taxon>
        <taxon>Alphaproteobacteria</taxon>
        <taxon>Kordiimonadales</taxon>
        <taxon>Kordiimonadaceae</taxon>
        <taxon>Kordiimonas</taxon>
    </lineage>
</organism>
<comment type="caution">
    <text evidence="3">The sequence shown here is derived from an EMBL/GenBank/DDBJ whole genome shotgun (WGS) entry which is preliminary data.</text>
</comment>
<keyword evidence="2" id="KW-0812">Transmembrane</keyword>
<name>A0ABV8U6Z5_9PROT</name>
<keyword evidence="2" id="KW-1133">Transmembrane helix</keyword>
<gene>
    <name evidence="3" type="ORF">ACFO5Q_00970</name>
</gene>
<dbReference type="EMBL" id="JBHSCR010000001">
    <property type="protein sequence ID" value="MFC4346414.1"/>
    <property type="molecule type" value="Genomic_DNA"/>
</dbReference>
<sequence>MVVIDALLQVSYVALDIFKWMLIISIVLGWLIHFGVVNAYQPFVQGLGRFLYAVTEPALRPIRRFIPNMGGMDISPIILFLVILFLQRLIVNILYNVG</sequence>
<evidence type="ECO:0000313" key="3">
    <source>
        <dbReference type="EMBL" id="MFC4346414.1"/>
    </source>
</evidence>
<keyword evidence="4" id="KW-1185">Reference proteome</keyword>
<protein>
    <submittedName>
        <fullName evidence="3">YggT family protein</fullName>
    </submittedName>
</protein>
<dbReference type="PANTHER" id="PTHR33219:SF14">
    <property type="entry name" value="PROTEIN COFACTOR ASSEMBLY OF COMPLEX C SUBUNIT B CCB3, CHLOROPLASTIC-RELATED"/>
    <property type="match status" value="1"/>
</dbReference>
<evidence type="ECO:0000256" key="1">
    <source>
        <dbReference type="ARBA" id="ARBA00010894"/>
    </source>
</evidence>
<feature type="transmembrane region" description="Helical" evidence="2">
    <location>
        <begin position="20"/>
        <end position="40"/>
    </location>
</feature>
<reference evidence="4" key="1">
    <citation type="journal article" date="2019" name="Int. J. Syst. Evol. Microbiol.">
        <title>The Global Catalogue of Microorganisms (GCM) 10K type strain sequencing project: providing services to taxonomists for standard genome sequencing and annotation.</title>
        <authorList>
            <consortium name="The Broad Institute Genomics Platform"/>
            <consortium name="The Broad Institute Genome Sequencing Center for Infectious Disease"/>
            <person name="Wu L."/>
            <person name="Ma J."/>
        </authorList>
    </citation>
    <scope>NUCLEOTIDE SEQUENCE [LARGE SCALE GENOMIC DNA]</scope>
    <source>
        <strain evidence="4">CGMCC 1.15304</strain>
    </source>
</reference>
<proteinExistence type="inferred from homology"/>
<dbReference type="RefSeq" id="WP_197421230.1">
    <property type="nucleotide sequence ID" value="NZ_JBHSCR010000001.1"/>
</dbReference>
<dbReference type="InterPro" id="IPR003425">
    <property type="entry name" value="CCB3/YggT"/>
</dbReference>
<dbReference type="PANTHER" id="PTHR33219">
    <property type="entry name" value="YLMG HOMOLOG PROTEIN 2, CHLOROPLASTIC"/>
    <property type="match status" value="1"/>
</dbReference>
<feature type="transmembrane region" description="Helical" evidence="2">
    <location>
        <begin position="74"/>
        <end position="95"/>
    </location>
</feature>
<dbReference type="Proteomes" id="UP001595776">
    <property type="component" value="Unassembled WGS sequence"/>
</dbReference>
<dbReference type="Pfam" id="PF02325">
    <property type="entry name" value="CCB3_YggT"/>
    <property type="match status" value="1"/>
</dbReference>
<accession>A0ABV8U6Z5</accession>